<accession>A0A4R0PCX0</accession>
<dbReference type="Pfam" id="PF19660">
    <property type="entry name" value="DUF6163"/>
    <property type="match status" value="1"/>
</dbReference>
<reference evidence="2 3" key="1">
    <citation type="journal article" date="2015" name="Antonie Van Leeuwenhoek">
        <title>Oricola cellulosilytica gen. nov., sp. nov., a cellulose-degrading bacterium of the family Phyllobacteriaceae isolated from surface seashore water, and emended descriptions of Mesorhizobium loti and Phyllobacterium myrsinacearum.</title>
        <authorList>
            <person name="Hameed A."/>
            <person name="Shahina M."/>
            <person name="Lai W.A."/>
            <person name="Lin S.Y."/>
            <person name="Young L.S."/>
            <person name="Liu Y.C."/>
            <person name="Hsu Y.H."/>
            <person name="Young C.C."/>
        </authorList>
    </citation>
    <scope>NUCLEOTIDE SEQUENCE [LARGE SCALE GENOMIC DNA]</scope>
    <source>
        <strain evidence="2 3">KCTC 52183</strain>
    </source>
</reference>
<gene>
    <name evidence="2" type="ORF">E0D97_09955</name>
</gene>
<feature type="transmembrane region" description="Helical" evidence="1">
    <location>
        <begin position="60"/>
        <end position="79"/>
    </location>
</feature>
<keyword evidence="1" id="KW-0472">Membrane</keyword>
<organism evidence="2 3">
    <name type="scientific">Oricola cellulosilytica</name>
    <dbReference type="NCBI Taxonomy" id="1429082"/>
    <lineage>
        <taxon>Bacteria</taxon>
        <taxon>Pseudomonadati</taxon>
        <taxon>Pseudomonadota</taxon>
        <taxon>Alphaproteobacteria</taxon>
        <taxon>Hyphomicrobiales</taxon>
        <taxon>Ahrensiaceae</taxon>
        <taxon>Oricola</taxon>
    </lineage>
</organism>
<evidence type="ECO:0000313" key="2">
    <source>
        <dbReference type="EMBL" id="TCD14383.1"/>
    </source>
</evidence>
<keyword evidence="1" id="KW-0812">Transmembrane</keyword>
<protein>
    <recommendedName>
        <fullName evidence="4">DUF2127 domain-containing protein</fullName>
    </recommendedName>
</protein>
<sequence length="143" mass="16187">MVALSGEMKEDRPSLVQIAFVWFLRVMAAFAMAAGLSYWAQLIGVDNDHLPRFDLLELHWQVPTVVLAVLLPCAAMGLWMLTTWGIVLWGASLFIEIGMYGVWAERYLSKPQLVASHAVSLAVLAAFLIIIVVQRWRRRINDY</sequence>
<dbReference type="EMBL" id="SJST01000003">
    <property type="protein sequence ID" value="TCD14383.1"/>
    <property type="molecule type" value="Genomic_DNA"/>
</dbReference>
<comment type="caution">
    <text evidence="2">The sequence shown here is derived from an EMBL/GenBank/DDBJ whole genome shotgun (WGS) entry which is preliminary data.</text>
</comment>
<dbReference type="InterPro" id="IPR046161">
    <property type="entry name" value="DUF6163"/>
</dbReference>
<keyword evidence="1" id="KW-1133">Transmembrane helix</keyword>
<feature type="transmembrane region" description="Helical" evidence="1">
    <location>
        <begin position="20"/>
        <end position="40"/>
    </location>
</feature>
<evidence type="ECO:0000313" key="3">
    <source>
        <dbReference type="Proteomes" id="UP000291301"/>
    </source>
</evidence>
<dbReference type="OrthoDB" id="7843623at2"/>
<evidence type="ECO:0008006" key="4">
    <source>
        <dbReference type="Google" id="ProtNLM"/>
    </source>
</evidence>
<dbReference type="Proteomes" id="UP000291301">
    <property type="component" value="Unassembled WGS sequence"/>
</dbReference>
<dbReference type="RefSeq" id="WP_131568356.1">
    <property type="nucleotide sequence ID" value="NZ_JAINFK010000002.1"/>
</dbReference>
<name>A0A4R0PCX0_9HYPH</name>
<keyword evidence="3" id="KW-1185">Reference proteome</keyword>
<proteinExistence type="predicted"/>
<dbReference type="AlphaFoldDB" id="A0A4R0PCX0"/>
<feature type="transmembrane region" description="Helical" evidence="1">
    <location>
        <begin position="86"/>
        <end position="103"/>
    </location>
</feature>
<feature type="transmembrane region" description="Helical" evidence="1">
    <location>
        <begin position="115"/>
        <end position="133"/>
    </location>
</feature>
<evidence type="ECO:0000256" key="1">
    <source>
        <dbReference type="SAM" id="Phobius"/>
    </source>
</evidence>